<evidence type="ECO:0000313" key="2">
    <source>
        <dbReference type="EMBL" id="GIY98692.1"/>
    </source>
</evidence>
<accession>A0AAV4XU71</accession>
<proteinExistence type="predicted"/>
<feature type="compositionally biased region" description="Polar residues" evidence="1">
    <location>
        <begin position="1"/>
        <end position="13"/>
    </location>
</feature>
<keyword evidence="3" id="KW-1185">Reference proteome</keyword>
<evidence type="ECO:0000313" key="3">
    <source>
        <dbReference type="Proteomes" id="UP001054945"/>
    </source>
</evidence>
<feature type="region of interest" description="Disordered" evidence="1">
    <location>
        <begin position="1"/>
        <end position="24"/>
    </location>
</feature>
<gene>
    <name evidence="2" type="ORF">CEXT_763021</name>
</gene>
<dbReference type="EMBL" id="BPLR01000952">
    <property type="protein sequence ID" value="GIY98692.1"/>
    <property type="molecule type" value="Genomic_DNA"/>
</dbReference>
<dbReference type="Proteomes" id="UP001054945">
    <property type="component" value="Unassembled WGS sequence"/>
</dbReference>
<reference evidence="2 3" key="1">
    <citation type="submission" date="2021-06" db="EMBL/GenBank/DDBJ databases">
        <title>Caerostris extrusa draft genome.</title>
        <authorList>
            <person name="Kono N."/>
            <person name="Arakawa K."/>
        </authorList>
    </citation>
    <scope>NUCLEOTIDE SEQUENCE [LARGE SCALE GENOMIC DNA]</scope>
</reference>
<evidence type="ECO:0000256" key="1">
    <source>
        <dbReference type="SAM" id="MobiDB-lite"/>
    </source>
</evidence>
<sequence length="71" mass="8286">MQNESEMIRQTLSAEKEHAEKSKRWKKAFSPVRVFHKSQIAQRISRTGNEIGIMLVTYKIPSSRCTKSFED</sequence>
<comment type="caution">
    <text evidence="2">The sequence shown here is derived from an EMBL/GenBank/DDBJ whole genome shotgun (WGS) entry which is preliminary data.</text>
</comment>
<name>A0AAV4XU71_CAEEX</name>
<organism evidence="2 3">
    <name type="scientific">Caerostris extrusa</name>
    <name type="common">Bark spider</name>
    <name type="synonym">Caerostris bankana</name>
    <dbReference type="NCBI Taxonomy" id="172846"/>
    <lineage>
        <taxon>Eukaryota</taxon>
        <taxon>Metazoa</taxon>
        <taxon>Ecdysozoa</taxon>
        <taxon>Arthropoda</taxon>
        <taxon>Chelicerata</taxon>
        <taxon>Arachnida</taxon>
        <taxon>Araneae</taxon>
        <taxon>Araneomorphae</taxon>
        <taxon>Entelegynae</taxon>
        <taxon>Araneoidea</taxon>
        <taxon>Araneidae</taxon>
        <taxon>Caerostris</taxon>
    </lineage>
</organism>
<dbReference type="AlphaFoldDB" id="A0AAV4XU71"/>
<protein>
    <submittedName>
        <fullName evidence="2">Uncharacterized protein</fullName>
    </submittedName>
</protein>